<accession>A0ABV3ZLZ0</accession>
<organism evidence="2 3">
    <name type="scientific">Danxiaibacter flavus</name>
    <dbReference type="NCBI Taxonomy" id="3049108"/>
    <lineage>
        <taxon>Bacteria</taxon>
        <taxon>Pseudomonadati</taxon>
        <taxon>Bacteroidota</taxon>
        <taxon>Chitinophagia</taxon>
        <taxon>Chitinophagales</taxon>
        <taxon>Chitinophagaceae</taxon>
        <taxon>Danxiaibacter</taxon>
    </lineage>
</organism>
<keyword evidence="1" id="KW-0812">Transmembrane</keyword>
<keyword evidence="1" id="KW-1133">Transmembrane helix</keyword>
<protein>
    <recommendedName>
        <fullName evidence="4">CCDC81-like prokaryotic HU domain-containing protein</fullName>
    </recommendedName>
</protein>
<dbReference type="Proteomes" id="UP001560573">
    <property type="component" value="Unassembled WGS sequence"/>
</dbReference>
<keyword evidence="1" id="KW-0472">Membrane</keyword>
<evidence type="ECO:0000256" key="1">
    <source>
        <dbReference type="SAM" id="Phobius"/>
    </source>
</evidence>
<sequence>MRNVLYNYLILNNRLAIPGVGVFTVEQVPARLDFVNKTLLAPLSVIRFSLENINSADRQFYQFLARTLRVDETTAIRRFNDFAFDLKNDLATMGEAELPGIGKLIKAFSNTYTFHAENVDEEFFPEISVERVIREKASHTILVGEAEKTSDEMLEILSDRSANNRWWIYAIILGVLGIGLITYYYLTHSVNV</sequence>
<keyword evidence="3" id="KW-1185">Reference proteome</keyword>
<dbReference type="RefSeq" id="WP_369331925.1">
    <property type="nucleotide sequence ID" value="NZ_JAULBC010000009.1"/>
</dbReference>
<proteinExistence type="predicted"/>
<dbReference type="EMBL" id="JAULBC010000009">
    <property type="protein sequence ID" value="MEX6690510.1"/>
    <property type="molecule type" value="Genomic_DNA"/>
</dbReference>
<evidence type="ECO:0008006" key="4">
    <source>
        <dbReference type="Google" id="ProtNLM"/>
    </source>
</evidence>
<feature type="transmembrane region" description="Helical" evidence="1">
    <location>
        <begin position="166"/>
        <end position="186"/>
    </location>
</feature>
<name>A0ABV3ZLZ0_9BACT</name>
<evidence type="ECO:0000313" key="2">
    <source>
        <dbReference type="EMBL" id="MEX6690510.1"/>
    </source>
</evidence>
<reference evidence="2 3" key="1">
    <citation type="submission" date="2023-07" db="EMBL/GenBank/DDBJ databases">
        <authorList>
            <person name="Lian W.-H."/>
        </authorList>
    </citation>
    <scope>NUCLEOTIDE SEQUENCE [LARGE SCALE GENOMIC DNA]</scope>
    <source>
        <strain evidence="2 3">SYSU DXS3180</strain>
    </source>
</reference>
<gene>
    <name evidence="2" type="ORF">QTN47_23560</name>
</gene>
<evidence type="ECO:0000313" key="3">
    <source>
        <dbReference type="Proteomes" id="UP001560573"/>
    </source>
</evidence>
<comment type="caution">
    <text evidence="2">The sequence shown here is derived from an EMBL/GenBank/DDBJ whole genome shotgun (WGS) entry which is preliminary data.</text>
</comment>